<dbReference type="EMBL" id="LCPO01000034">
    <property type="protein sequence ID" value="KKU98108.1"/>
    <property type="molecule type" value="Genomic_DNA"/>
</dbReference>
<feature type="transmembrane region" description="Helical" evidence="1">
    <location>
        <begin position="49"/>
        <end position="74"/>
    </location>
</feature>
<protein>
    <submittedName>
        <fullName evidence="2">Uncharacterized protein</fullName>
    </submittedName>
</protein>
<evidence type="ECO:0000256" key="1">
    <source>
        <dbReference type="SAM" id="Phobius"/>
    </source>
</evidence>
<evidence type="ECO:0000313" key="2">
    <source>
        <dbReference type="EMBL" id="KKU98108.1"/>
    </source>
</evidence>
<comment type="caution">
    <text evidence="2">The sequence shown here is derived from an EMBL/GenBank/DDBJ whole genome shotgun (WGS) entry which is preliminary data.</text>
</comment>
<sequence>MAQGNYIAVEGTYLDPASNVIANPNLMTVAGAVYGYWTNKGKTTKKALMYAALWGLGARLMPIPAIAAGAVLYFKPDLLKKIF</sequence>
<organism evidence="2 3">
    <name type="scientific">Candidatus Jorgensenbacteria bacterium GW2011_GWC1_48_8</name>
    <dbReference type="NCBI Taxonomy" id="1618666"/>
    <lineage>
        <taxon>Bacteria</taxon>
        <taxon>Candidatus Joergenseniibacteriota</taxon>
    </lineage>
</organism>
<evidence type="ECO:0000313" key="3">
    <source>
        <dbReference type="Proteomes" id="UP000034600"/>
    </source>
</evidence>
<name>A0A0G1X679_9BACT</name>
<accession>A0A0G1X679</accession>
<gene>
    <name evidence="2" type="ORF">UY32_C0034G0006</name>
</gene>
<proteinExistence type="predicted"/>
<reference evidence="2 3" key="1">
    <citation type="journal article" date="2015" name="Nature">
        <title>rRNA introns, odd ribosomes, and small enigmatic genomes across a large radiation of phyla.</title>
        <authorList>
            <person name="Brown C.T."/>
            <person name="Hug L.A."/>
            <person name="Thomas B.C."/>
            <person name="Sharon I."/>
            <person name="Castelle C.J."/>
            <person name="Singh A."/>
            <person name="Wilkins M.J."/>
            <person name="Williams K.H."/>
            <person name="Banfield J.F."/>
        </authorList>
    </citation>
    <scope>NUCLEOTIDE SEQUENCE [LARGE SCALE GENOMIC DNA]</scope>
</reference>
<dbReference type="Proteomes" id="UP000034600">
    <property type="component" value="Unassembled WGS sequence"/>
</dbReference>
<keyword evidence="1" id="KW-0812">Transmembrane</keyword>
<feature type="transmembrane region" description="Helical" evidence="1">
    <location>
        <begin position="20"/>
        <end position="37"/>
    </location>
</feature>
<keyword evidence="1" id="KW-0472">Membrane</keyword>
<dbReference type="AlphaFoldDB" id="A0A0G1X679"/>
<keyword evidence="1" id="KW-1133">Transmembrane helix</keyword>